<dbReference type="OrthoDB" id="1711136at2759"/>
<proteinExistence type="predicted"/>
<dbReference type="InterPro" id="IPR001841">
    <property type="entry name" value="Znf_RING"/>
</dbReference>
<reference evidence="4" key="1">
    <citation type="journal article" date="2023" name="Commun. Biol.">
        <title>Genome analysis of Parmales, the sister group of diatoms, reveals the evolutionary specialization of diatoms from phago-mixotrophs to photoautotrophs.</title>
        <authorList>
            <person name="Ban H."/>
            <person name="Sato S."/>
            <person name="Yoshikawa S."/>
            <person name="Yamada K."/>
            <person name="Nakamura Y."/>
            <person name="Ichinomiya M."/>
            <person name="Sato N."/>
            <person name="Blanc-Mathieu R."/>
            <person name="Endo H."/>
            <person name="Kuwata A."/>
            <person name="Ogata H."/>
        </authorList>
    </citation>
    <scope>NUCLEOTIDE SEQUENCE [LARGE SCALE GENOMIC DNA]</scope>
    <source>
        <strain evidence="4">NIES 3700</strain>
    </source>
</reference>
<dbReference type="SUPFAM" id="SSF57850">
    <property type="entry name" value="RING/U-box"/>
    <property type="match status" value="1"/>
</dbReference>
<evidence type="ECO:0000259" key="2">
    <source>
        <dbReference type="PROSITE" id="PS50089"/>
    </source>
</evidence>
<keyword evidence="4" id="KW-1185">Reference proteome</keyword>
<dbReference type="Pfam" id="PF13920">
    <property type="entry name" value="zf-C3HC4_3"/>
    <property type="match status" value="1"/>
</dbReference>
<dbReference type="InterPro" id="IPR013083">
    <property type="entry name" value="Znf_RING/FYVE/PHD"/>
</dbReference>
<protein>
    <recommendedName>
        <fullName evidence="2">RING-type domain-containing protein</fullName>
    </recommendedName>
</protein>
<keyword evidence="1" id="KW-0479">Metal-binding</keyword>
<evidence type="ECO:0000313" key="4">
    <source>
        <dbReference type="Proteomes" id="UP001165122"/>
    </source>
</evidence>
<comment type="caution">
    <text evidence="3">The sequence shown here is derived from an EMBL/GenBank/DDBJ whole genome shotgun (WGS) entry which is preliminary data.</text>
</comment>
<keyword evidence="1" id="KW-0862">Zinc</keyword>
<dbReference type="GO" id="GO:0008270">
    <property type="term" value="F:zinc ion binding"/>
    <property type="evidence" value="ECO:0007669"/>
    <property type="project" value="UniProtKB-KW"/>
</dbReference>
<accession>A0A9W7EGH1</accession>
<organism evidence="3 4">
    <name type="scientific">Triparma laevis f. longispina</name>
    <dbReference type="NCBI Taxonomy" id="1714387"/>
    <lineage>
        <taxon>Eukaryota</taxon>
        <taxon>Sar</taxon>
        <taxon>Stramenopiles</taxon>
        <taxon>Ochrophyta</taxon>
        <taxon>Bolidophyceae</taxon>
        <taxon>Parmales</taxon>
        <taxon>Triparmaceae</taxon>
        <taxon>Triparma</taxon>
    </lineage>
</organism>
<evidence type="ECO:0000256" key="1">
    <source>
        <dbReference type="PROSITE-ProRule" id="PRU00175"/>
    </source>
</evidence>
<name>A0A9W7EGH1_9STRA</name>
<dbReference type="Gene3D" id="3.30.40.10">
    <property type="entry name" value="Zinc/RING finger domain, C3HC4 (zinc finger)"/>
    <property type="match status" value="1"/>
</dbReference>
<dbReference type="Proteomes" id="UP001165122">
    <property type="component" value="Unassembled WGS sequence"/>
</dbReference>
<dbReference type="EMBL" id="BRXW01000792">
    <property type="protein sequence ID" value="GMH77090.1"/>
    <property type="molecule type" value="Genomic_DNA"/>
</dbReference>
<dbReference type="AlphaFoldDB" id="A0A9W7EGH1"/>
<gene>
    <name evidence="3" type="ORF">TrLO_g9101</name>
</gene>
<feature type="domain" description="RING-type" evidence="2">
    <location>
        <begin position="23"/>
        <end position="62"/>
    </location>
</feature>
<sequence length="114" mass="12448">MLAHSPAPPVPLKGSVEDDEYTCFICLDNVANSKLRPCGHSATCKGCAEELMNLKEPGPLCRKKIAEFDVGKWQSLIGEHRLWPTSLKNLSELASGEGFKISSESSSTGTRRRT</sequence>
<dbReference type="PROSITE" id="PS50089">
    <property type="entry name" value="ZF_RING_2"/>
    <property type="match status" value="1"/>
</dbReference>
<keyword evidence="1" id="KW-0863">Zinc-finger</keyword>
<evidence type="ECO:0000313" key="3">
    <source>
        <dbReference type="EMBL" id="GMH77090.1"/>
    </source>
</evidence>